<proteinExistence type="predicted"/>
<dbReference type="AlphaFoldDB" id="A0A1L5F458"/>
<accession>A0A1L5F458</accession>
<evidence type="ECO:0000313" key="2">
    <source>
        <dbReference type="Proteomes" id="UP000184604"/>
    </source>
</evidence>
<dbReference type="RefSeq" id="WP_073537478.1">
    <property type="nucleotide sequence ID" value="NZ_CP018335.1"/>
</dbReference>
<dbReference type="Proteomes" id="UP000184604">
    <property type="component" value="Chromosome"/>
</dbReference>
<protein>
    <submittedName>
        <fullName evidence="1">Uncharacterized protein</fullName>
    </submittedName>
</protein>
<organism evidence="1 2">
    <name type="scientific">Clostridium kluyveri</name>
    <dbReference type="NCBI Taxonomy" id="1534"/>
    <lineage>
        <taxon>Bacteria</taxon>
        <taxon>Bacillati</taxon>
        <taxon>Bacillota</taxon>
        <taxon>Clostridia</taxon>
        <taxon>Eubacteriales</taxon>
        <taxon>Clostridiaceae</taxon>
        <taxon>Clostridium</taxon>
    </lineage>
</organism>
<evidence type="ECO:0000313" key="1">
    <source>
        <dbReference type="EMBL" id="APM37795.1"/>
    </source>
</evidence>
<name>A0A1L5F458_CLOKL</name>
<reference evidence="1 2" key="1">
    <citation type="submission" date="2016-12" db="EMBL/GenBank/DDBJ databases">
        <title>Complete genome sequence of Clostridium kluyveri JZZ isolated from the pit mud of a Chinese flavor liquor-making factory.</title>
        <authorList>
            <person name="Wang Y."/>
        </authorList>
    </citation>
    <scope>NUCLEOTIDE SEQUENCE [LARGE SCALE GENOMIC DNA]</scope>
    <source>
        <strain evidence="1 2">JZZ</strain>
    </source>
</reference>
<gene>
    <name evidence="1" type="ORF">BS101_03065</name>
</gene>
<dbReference type="EMBL" id="CP018335">
    <property type="protein sequence ID" value="APM37795.1"/>
    <property type="molecule type" value="Genomic_DNA"/>
</dbReference>
<sequence>MDERLESTINKIGQQIRNANDLSCESINEIGKTILDWQDEFADSDVGTFDFLNEETIFDNAIELDNKIIFTLQDGSRWRYLRNQYQCILHPFSNMFDEGLNIFQCLDEENLFKCGDCNAFLRQREDITKNYYAVDGGFILFPIGWKDNGIIAWCKKREIKEQEYEEQRYENYLGRRQDYLNSIYKDCSTCIHMKHSECEYTYPEYDNETGECENWEMEE</sequence>